<dbReference type="InterPro" id="IPR017901">
    <property type="entry name" value="C-CAP_CF_C-like"/>
</dbReference>
<feature type="region of interest" description="Disordered" evidence="6">
    <location>
        <begin position="292"/>
        <end position="340"/>
    </location>
</feature>
<feature type="compositionally biased region" description="Polar residues" evidence="6">
    <location>
        <begin position="296"/>
        <end position="309"/>
    </location>
</feature>
<gene>
    <name evidence="9" type="ORF">EDS130_LOCUS8914</name>
    <name evidence="8" type="ORF">XAT740_LOCUS3764</name>
</gene>
<comment type="subcellular location">
    <subcellularLocation>
        <location evidence="1">Cell membrane</location>
        <topology evidence="1">Peripheral membrane protein</topology>
    </subcellularLocation>
</comment>
<dbReference type="GO" id="GO:0007015">
    <property type="term" value="P:actin filament organization"/>
    <property type="evidence" value="ECO:0007669"/>
    <property type="project" value="TreeGrafter"/>
</dbReference>
<evidence type="ECO:0000256" key="3">
    <source>
        <dbReference type="ARBA" id="ARBA00022475"/>
    </source>
</evidence>
<dbReference type="Proteomes" id="UP000663828">
    <property type="component" value="Unassembled WGS sequence"/>
</dbReference>
<dbReference type="AlphaFoldDB" id="A0A813YFL7"/>
<name>A0A813YFL7_ADIRI</name>
<evidence type="ECO:0000313" key="9">
    <source>
        <dbReference type="EMBL" id="CAF0883529.1"/>
    </source>
</evidence>
<evidence type="ECO:0000256" key="5">
    <source>
        <dbReference type="RuleBase" id="RU000647"/>
    </source>
</evidence>
<dbReference type="InterPro" id="IPR001837">
    <property type="entry name" value="Adenylate_cyclase-assoc_CAP"/>
</dbReference>
<dbReference type="SUPFAM" id="SSF101278">
    <property type="entry name" value="N-terminal domain of adenylylcyclase associated protein, CAP"/>
    <property type="match status" value="1"/>
</dbReference>
<keyword evidence="3" id="KW-1003">Cell membrane</keyword>
<dbReference type="OrthoDB" id="1601at2759"/>
<evidence type="ECO:0000313" key="10">
    <source>
        <dbReference type="Proteomes" id="UP000663828"/>
    </source>
</evidence>
<dbReference type="PANTHER" id="PTHR10652">
    <property type="entry name" value="ADENYLYL CYCLASE-ASSOCIATED PROTEIN"/>
    <property type="match status" value="1"/>
</dbReference>
<dbReference type="EMBL" id="CAJNOJ010000029">
    <property type="protein sequence ID" value="CAF0883529.1"/>
    <property type="molecule type" value="Genomic_DNA"/>
</dbReference>
<dbReference type="SUPFAM" id="SSF69340">
    <property type="entry name" value="C-terminal domain of adenylylcyclase associated protein"/>
    <property type="match status" value="1"/>
</dbReference>
<feature type="compositionally biased region" description="Polar residues" evidence="6">
    <location>
        <begin position="22"/>
        <end position="32"/>
    </location>
</feature>
<proteinExistence type="inferred from homology"/>
<dbReference type="GO" id="GO:0019933">
    <property type="term" value="P:cAMP-mediated signaling"/>
    <property type="evidence" value="ECO:0007669"/>
    <property type="project" value="TreeGrafter"/>
</dbReference>
<dbReference type="InterPro" id="IPR013992">
    <property type="entry name" value="Adenylate_cyclase-assoc_CAP_N"/>
</dbReference>
<dbReference type="Pfam" id="PF21938">
    <property type="entry name" value="CAP_N"/>
    <property type="match status" value="1"/>
</dbReference>
<dbReference type="Gene3D" id="2.160.20.70">
    <property type="match status" value="1"/>
</dbReference>
<dbReference type="Pfam" id="PF01213">
    <property type="entry name" value="CAP_N-CM"/>
    <property type="match status" value="1"/>
</dbReference>
<dbReference type="GO" id="GO:0003779">
    <property type="term" value="F:actin binding"/>
    <property type="evidence" value="ECO:0007669"/>
    <property type="project" value="InterPro"/>
</dbReference>
<dbReference type="Gene3D" id="1.25.40.330">
    <property type="entry name" value="Adenylate cyclase-associated CAP, N-terminal domain"/>
    <property type="match status" value="1"/>
</dbReference>
<protein>
    <recommendedName>
        <fullName evidence="5">Adenylyl cyclase-associated protein</fullName>
    </recommendedName>
</protein>
<feature type="region of interest" description="Disordered" evidence="6">
    <location>
        <begin position="229"/>
        <end position="259"/>
    </location>
</feature>
<dbReference type="Proteomes" id="UP000663852">
    <property type="component" value="Unassembled WGS sequence"/>
</dbReference>
<dbReference type="InterPro" id="IPR053950">
    <property type="entry name" value="CAP_N"/>
</dbReference>
<keyword evidence="10" id="KW-1185">Reference proteome</keyword>
<comment type="caution">
    <text evidence="9">The sequence shown here is derived from an EMBL/GenBank/DDBJ whole genome shotgun (WGS) entry which is preliminary data.</text>
</comment>
<dbReference type="Pfam" id="PF08603">
    <property type="entry name" value="CAP_C"/>
    <property type="match status" value="1"/>
</dbReference>
<evidence type="ECO:0000313" key="11">
    <source>
        <dbReference type="Proteomes" id="UP000663852"/>
    </source>
</evidence>
<feature type="compositionally biased region" description="Pro residues" evidence="6">
    <location>
        <begin position="237"/>
        <end position="252"/>
    </location>
</feature>
<feature type="domain" description="C-CAP/cofactor C-like" evidence="7">
    <location>
        <begin position="322"/>
        <end position="472"/>
    </location>
</feature>
<dbReference type="GO" id="GO:0000902">
    <property type="term" value="P:cell morphogenesis"/>
    <property type="evidence" value="ECO:0007669"/>
    <property type="project" value="TreeGrafter"/>
</dbReference>
<dbReference type="InterPro" id="IPR036223">
    <property type="entry name" value="CAP_C_sf"/>
</dbReference>
<dbReference type="SMART" id="SM00673">
    <property type="entry name" value="CARP"/>
    <property type="match status" value="2"/>
</dbReference>
<dbReference type="InterPro" id="IPR013912">
    <property type="entry name" value="Adenylate_cyclase-assoc_CAP_C"/>
</dbReference>
<sequence length="496" mass="54375">MDEQIKRLQTVTDRLEAIARQLGTNSSPTSGPSVGDDESADSINRLPVIQDYEALINDAVKPFLVVSQKIGGDLSKISEHVSLLFQAQQQFIRQAVQSKKPNDNQIVDAIKPQSSEMEAITAFTNKNRKSPLFNHLSAISEGTPALGWILVSPTPGPHVKDMSDAAQFYSNRVLKEFKEKDPTHAEWVKLWAKVLNDLYSYVRKYHTTGLAWASQGKRDFSTVSTSTIKPVATTAGGPPPPAPPLPPPPPPMALDLNTNTEADNSRNELMSSINSLGQGVTARLKKVPDELKTHKNPQLRQQADSQLVDNSKPAVPPRGKKPTTSSTEATTTATTKGTPKLALEGNKWIVENQTNQSNLRVTQTEMKHCVYIYRCTNCTITIEGKVNSIVLDQCTKVGIQFTSVVSLIEFVNCKSMKAQVIEQVPTIQIEKTDGCHVYLSPTSLDTEFITSKSSEMSINIPTGDGEYKEYPIAEQFKTCIQGGKRLVTTPNESAGV</sequence>
<dbReference type="GO" id="GO:0008179">
    <property type="term" value="F:adenylate cyclase binding"/>
    <property type="evidence" value="ECO:0007669"/>
    <property type="project" value="TreeGrafter"/>
</dbReference>
<dbReference type="FunFam" id="2.160.20.70:FF:000001">
    <property type="entry name" value="Adenylyl cyclase-associated protein"/>
    <property type="match status" value="1"/>
</dbReference>
<evidence type="ECO:0000256" key="2">
    <source>
        <dbReference type="ARBA" id="ARBA00007659"/>
    </source>
</evidence>
<accession>A0A813YFL7</accession>
<dbReference type="PANTHER" id="PTHR10652:SF0">
    <property type="entry name" value="ADENYLYL CYCLASE-ASSOCIATED PROTEIN"/>
    <property type="match status" value="1"/>
</dbReference>
<evidence type="ECO:0000256" key="6">
    <source>
        <dbReference type="SAM" id="MobiDB-lite"/>
    </source>
</evidence>
<dbReference type="InterPro" id="IPR006599">
    <property type="entry name" value="CARP_motif"/>
</dbReference>
<comment type="similarity">
    <text evidence="2 5">Belongs to the CAP family.</text>
</comment>
<dbReference type="FunFam" id="1.25.40.330:FF:000001">
    <property type="entry name" value="Adenylyl cyclase-associated protein"/>
    <property type="match status" value="1"/>
</dbReference>
<feature type="region of interest" description="Disordered" evidence="6">
    <location>
        <begin position="19"/>
        <end position="40"/>
    </location>
</feature>
<evidence type="ECO:0000313" key="8">
    <source>
        <dbReference type="EMBL" id="CAF0816997.1"/>
    </source>
</evidence>
<evidence type="ECO:0000259" key="7">
    <source>
        <dbReference type="PROSITE" id="PS51329"/>
    </source>
</evidence>
<dbReference type="GO" id="GO:0005737">
    <property type="term" value="C:cytoplasm"/>
    <property type="evidence" value="ECO:0007669"/>
    <property type="project" value="TreeGrafter"/>
</dbReference>
<evidence type="ECO:0000256" key="1">
    <source>
        <dbReference type="ARBA" id="ARBA00004202"/>
    </source>
</evidence>
<dbReference type="EMBL" id="CAJNOR010000146">
    <property type="protein sequence ID" value="CAF0816997.1"/>
    <property type="molecule type" value="Genomic_DNA"/>
</dbReference>
<dbReference type="InterPro" id="IPR016098">
    <property type="entry name" value="CAP/MinC_C"/>
</dbReference>
<dbReference type="InterPro" id="IPR036222">
    <property type="entry name" value="CAP_N_sf"/>
</dbReference>
<dbReference type="PROSITE" id="PS51329">
    <property type="entry name" value="C_CAP_COFACTOR_C"/>
    <property type="match status" value="1"/>
</dbReference>
<keyword evidence="4" id="KW-0472">Membrane</keyword>
<evidence type="ECO:0000256" key="4">
    <source>
        <dbReference type="ARBA" id="ARBA00023136"/>
    </source>
</evidence>
<feature type="compositionally biased region" description="Low complexity" evidence="6">
    <location>
        <begin position="322"/>
        <end position="340"/>
    </location>
</feature>
<reference evidence="9" key="1">
    <citation type="submission" date="2021-02" db="EMBL/GenBank/DDBJ databases">
        <authorList>
            <person name="Nowell W R."/>
        </authorList>
    </citation>
    <scope>NUCLEOTIDE SEQUENCE</scope>
</reference>
<dbReference type="GO" id="GO:0005886">
    <property type="term" value="C:plasma membrane"/>
    <property type="evidence" value="ECO:0007669"/>
    <property type="project" value="UniProtKB-SubCell"/>
</dbReference>
<organism evidence="9 11">
    <name type="scientific">Adineta ricciae</name>
    <name type="common">Rotifer</name>
    <dbReference type="NCBI Taxonomy" id="249248"/>
    <lineage>
        <taxon>Eukaryota</taxon>
        <taxon>Metazoa</taxon>
        <taxon>Spiralia</taxon>
        <taxon>Gnathifera</taxon>
        <taxon>Rotifera</taxon>
        <taxon>Eurotatoria</taxon>
        <taxon>Bdelloidea</taxon>
        <taxon>Adinetida</taxon>
        <taxon>Adinetidae</taxon>
        <taxon>Adineta</taxon>
    </lineage>
</organism>